<evidence type="ECO:0000259" key="7">
    <source>
        <dbReference type="PROSITE" id="PS51293"/>
    </source>
</evidence>
<dbReference type="EMBL" id="PSQE01000001">
    <property type="protein sequence ID" value="RHN80790.1"/>
    <property type="molecule type" value="Genomic_DNA"/>
</dbReference>
<comment type="subcellular location">
    <subcellularLocation>
        <location evidence="1">Nucleus</location>
    </subcellularLocation>
</comment>
<dbReference type="AlphaFoldDB" id="G7I8N4"/>
<dbReference type="CDD" id="cd00167">
    <property type="entry name" value="SANT"/>
    <property type="match status" value="1"/>
</dbReference>
<dbReference type="PaxDb" id="3880-AES61384"/>
<dbReference type="PANTHER" id="PTHR44191:SF21">
    <property type="entry name" value="TRANSCRIPTION FACTOR SRM1"/>
    <property type="match status" value="1"/>
</dbReference>
<keyword evidence="12" id="KW-1185">Reference proteome</keyword>
<dbReference type="KEGG" id="mtr:11410052"/>
<feature type="domain" description="HTH myb-type" evidence="8">
    <location>
        <begin position="63"/>
        <end position="110"/>
    </location>
</feature>
<dbReference type="InterPro" id="IPR017884">
    <property type="entry name" value="SANT_dom"/>
</dbReference>
<keyword evidence="2" id="KW-0805">Transcription regulation</keyword>
<evidence type="ECO:0000259" key="6">
    <source>
        <dbReference type="PROSITE" id="PS50090"/>
    </source>
</evidence>
<dbReference type="Proteomes" id="UP000265566">
    <property type="component" value="Chromosome 1"/>
</dbReference>
<dbReference type="PROSITE" id="PS51293">
    <property type="entry name" value="SANT"/>
    <property type="match status" value="1"/>
</dbReference>
<evidence type="ECO:0000313" key="10">
    <source>
        <dbReference type="EMBL" id="RHN80790.1"/>
    </source>
</evidence>
<gene>
    <name evidence="11" type="primary">11410052</name>
    <name evidence="9" type="ordered locus">MTR_1g083180</name>
    <name evidence="10" type="ORF">MtrunA17_Chr1g0192061</name>
</gene>
<evidence type="ECO:0000313" key="12">
    <source>
        <dbReference type="Proteomes" id="UP000002051"/>
    </source>
</evidence>
<dbReference type="eggNOG" id="KOG0724">
    <property type="taxonomic scope" value="Eukaryota"/>
</dbReference>
<keyword evidence="5" id="KW-0539">Nucleus</keyword>
<dbReference type="PROSITE" id="PS51294">
    <property type="entry name" value="HTH_MYB"/>
    <property type="match status" value="1"/>
</dbReference>
<evidence type="ECO:0000256" key="3">
    <source>
        <dbReference type="ARBA" id="ARBA00023125"/>
    </source>
</evidence>
<evidence type="ECO:0000256" key="4">
    <source>
        <dbReference type="ARBA" id="ARBA00023163"/>
    </source>
</evidence>
<dbReference type="InterPro" id="IPR001005">
    <property type="entry name" value="SANT/Myb"/>
</dbReference>
<dbReference type="InterPro" id="IPR017930">
    <property type="entry name" value="Myb_dom"/>
</dbReference>
<reference evidence="11" key="3">
    <citation type="submission" date="2015-04" db="UniProtKB">
        <authorList>
            <consortium name="EnsemblPlants"/>
        </authorList>
    </citation>
    <scope>IDENTIFICATION</scope>
    <source>
        <strain evidence="11">cv. Jemalong A17</strain>
    </source>
</reference>
<evidence type="ECO:0000313" key="11">
    <source>
        <dbReference type="EnsemblPlants" id="AES61384"/>
    </source>
</evidence>
<dbReference type="NCBIfam" id="TIGR01557">
    <property type="entry name" value="myb_SHAQKYF"/>
    <property type="match status" value="1"/>
</dbReference>
<name>G7I8N4_MEDTR</name>
<dbReference type="SMART" id="SM00717">
    <property type="entry name" value="SANT"/>
    <property type="match status" value="1"/>
</dbReference>
<dbReference type="OrthoDB" id="1428169at2759"/>
<evidence type="ECO:0000256" key="5">
    <source>
        <dbReference type="ARBA" id="ARBA00023242"/>
    </source>
</evidence>
<dbReference type="InterPro" id="IPR009057">
    <property type="entry name" value="Homeodomain-like_sf"/>
</dbReference>
<evidence type="ECO:0000256" key="1">
    <source>
        <dbReference type="ARBA" id="ARBA00004123"/>
    </source>
</evidence>
<organism evidence="9 12">
    <name type="scientific">Medicago truncatula</name>
    <name type="common">Barrel medic</name>
    <name type="synonym">Medicago tribuloides</name>
    <dbReference type="NCBI Taxonomy" id="3880"/>
    <lineage>
        <taxon>Eukaryota</taxon>
        <taxon>Viridiplantae</taxon>
        <taxon>Streptophyta</taxon>
        <taxon>Embryophyta</taxon>
        <taxon>Tracheophyta</taxon>
        <taxon>Spermatophyta</taxon>
        <taxon>Magnoliopsida</taxon>
        <taxon>eudicotyledons</taxon>
        <taxon>Gunneridae</taxon>
        <taxon>Pentapetalae</taxon>
        <taxon>rosids</taxon>
        <taxon>fabids</taxon>
        <taxon>Fabales</taxon>
        <taxon>Fabaceae</taxon>
        <taxon>Papilionoideae</taxon>
        <taxon>50 kb inversion clade</taxon>
        <taxon>NPAAA clade</taxon>
        <taxon>Hologalegina</taxon>
        <taxon>IRL clade</taxon>
        <taxon>Trifolieae</taxon>
        <taxon>Medicago</taxon>
    </lineage>
</organism>
<dbReference type="InterPro" id="IPR052245">
    <property type="entry name" value="Plant_Stress_Dev_TF"/>
</dbReference>
<feature type="domain" description="Myb-like" evidence="6">
    <location>
        <begin position="63"/>
        <end position="106"/>
    </location>
</feature>
<feature type="domain" description="SANT" evidence="7">
    <location>
        <begin position="63"/>
        <end position="110"/>
    </location>
</feature>
<dbReference type="Gene3D" id="1.10.10.60">
    <property type="entry name" value="Homeodomain-like"/>
    <property type="match status" value="1"/>
</dbReference>
<dbReference type="PROSITE" id="PS50090">
    <property type="entry name" value="MYB_LIKE"/>
    <property type="match status" value="1"/>
</dbReference>
<proteinExistence type="predicted"/>
<dbReference type="InterPro" id="IPR006447">
    <property type="entry name" value="Myb_dom_plants"/>
</dbReference>
<evidence type="ECO:0000256" key="2">
    <source>
        <dbReference type="ARBA" id="ARBA00023015"/>
    </source>
</evidence>
<protein>
    <submittedName>
        <fullName evidence="9">Myb-like DNA-binding domain, shaqkyf class protein</fullName>
    </submittedName>
    <submittedName>
        <fullName evidence="10">Putative transcription factor MYB-HB-like family</fullName>
    </submittedName>
</protein>
<dbReference type="PANTHER" id="PTHR44191">
    <property type="entry name" value="TRANSCRIPTION FACTOR KUA1"/>
    <property type="match status" value="1"/>
</dbReference>
<dbReference type="EMBL" id="CM001217">
    <property type="protein sequence ID" value="AES61384.1"/>
    <property type="molecule type" value="Genomic_DNA"/>
</dbReference>
<keyword evidence="3 9" id="KW-0238">DNA-binding</keyword>
<evidence type="ECO:0000313" key="9">
    <source>
        <dbReference type="EMBL" id="AES61384.1"/>
    </source>
</evidence>
<accession>G7I8N4</accession>
<dbReference type="EnsemblPlants" id="AES61384">
    <property type="protein sequence ID" value="AES61384"/>
    <property type="gene ID" value="MTR_1g083180"/>
</dbReference>
<dbReference type="Gramene" id="rna4756">
    <property type="protein sequence ID" value="RHN80790.1"/>
    <property type="gene ID" value="gene4756"/>
</dbReference>
<dbReference type="HOGENOM" id="CLU_1456506_0_0_1"/>
<reference evidence="9 12" key="1">
    <citation type="journal article" date="2011" name="Nature">
        <title>The Medicago genome provides insight into the evolution of rhizobial symbioses.</title>
        <authorList>
            <person name="Young N.D."/>
            <person name="Debelle F."/>
            <person name="Oldroyd G.E."/>
            <person name="Geurts R."/>
            <person name="Cannon S.B."/>
            <person name="Udvardi M.K."/>
            <person name="Benedito V.A."/>
            <person name="Mayer K.F."/>
            <person name="Gouzy J."/>
            <person name="Schoof H."/>
            <person name="Van de Peer Y."/>
            <person name="Proost S."/>
            <person name="Cook D.R."/>
            <person name="Meyers B.C."/>
            <person name="Spannagl M."/>
            <person name="Cheung F."/>
            <person name="De Mita S."/>
            <person name="Krishnakumar V."/>
            <person name="Gundlach H."/>
            <person name="Zhou S."/>
            <person name="Mudge J."/>
            <person name="Bharti A.K."/>
            <person name="Murray J.D."/>
            <person name="Naoumkina M.A."/>
            <person name="Rosen B."/>
            <person name="Silverstein K.A."/>
            <person name="Tang H."/>
            <person name="Rombauts S."/>
            <person name="Zhao P.X."/>
            <person name="Zhou P."/>
            <person name="Barbe V."/>
            <person name="Bardou P."/>
            <person name="Bechner M."/>
            <person name="Bellec A."/>
            <person name="Berger A."/>
            <person name="Berges H."/>
            <person name="Bidwell S."/>
            <person name="Bisseling T."/>
            <person name="Choisne N."/>
            <person name="Couloux A."/>
            <person name="Denny R."/>
            <person name="Deshpande S."/>
            <person name="Dai X."/>
            <person name="Doyle J.J."/>
            <person name="Dudez A.M."/>
            <person name="Farmer A.D."/>
            <person name="Fouteau S."/>
            <person name="Franken C."/>
            <person name="Gibelin C."/>
            <person name="Gish J."/>
            <person name="Goldstein S."/>
            <person name="Gonzalez A.J."/>
            <person name="Green P.J."/>
            <person name="Hallab A."/>
            <person name="Hartog M."/>
            <person name="Hua A."/>
            <person name="Humphray S.J."/>
            <person name="Jeong D.H."/>
            <person name="Jing Y."/>
            <person name="Jocker A."/>
            <person name="Kenton S.M."/>
            <person name="Kim D.J."/>
            <person name="Klee K."/>
            <person name="Lai H."/>
            <person name="Lang C."/>
            <person name="Lin S."/>
            <person name="Macmil S.L."/>
            <person name="Magdelenat G."/>
            <person name="Matthews L."/>
            <person name="McCorrison J."/>
            <person name="Monaghan E.L."/>
            <person name="Mun J.H."/>
            <person name="Najar F.Z."/>
            <person name="Nicholson C."/>
            <person name="Noirot C."/>
            <person name="O'Bleness M."/>
            <person name="Paule C.R."/>
            <person name="Poulain J."/>
            <person name="Prion F."/>
            <person name="Qin B."/>
            <person name="Qu C."/>
            <person name="Retzel E.F."/>
            <person name="Riddle C."/>
            <person name="Sallet E."/>
            <person name="Samain S."/>
            <person name="Samson N."/>
            <person name="Sanders I."/>
            <person name="Saurat O."/>
            <person name="Scarpelli C."/>
            <person name="Schiex T."/>
            <person name="Segurens B."/>
            <person name="Severin A.J."/>
            <person name="Sherrier D.J."/>
            <person name="Shi R."/>
            <person name="Sims S."/>
            <person name="Singer S.R."/>
            <person name="Sinharoy S."/>
            <person name="Sterck L."/>
            <person name="Viollet A."/>
            <person name="Wang B.B."/>
            <person name="Wang K."/>
            <person name="Wang M."/>
            <person name="Wang X."/>
            <person name="Warfsmann J."/>
            <person name="Weissenbach J."/>
            <person name="White D.D."/>
            <person name="White J.D."/>
            <person name="Wiley G.B."/>
            <person name="Wincker P."/>
            <person name="Xing Y."/>
            <person name="Yang L."/>
            <person name="Yao Z."/>
            <person name="Ying F."/>
            <person name="Zhai J."/>
            <person name="Zhou L."/>
            <person name="Zuber A."/>
            <person name="Denarie J."/>
            <person name="Dixon R.A."/>
            <person name="May G.D."/>
            <person name="Schwartz D.C."/>
            <person name="Rogers J."/>
            <person name="Quetier F."/>
            <person name="Town C.D."/>
            <person name="Roe B.A."/>
        </authorList>
    </citation>
    <scope>NUCLEOTIDE SEQUENCE [LARGE SCALE GENOMIC DNA]</scope>
    <source>
        <strain evidence="9">A17</strain>
        <strain evidence="11 12">cv. Jemalong A17</strain>
    </source>
</reference>
<sequence length="186" mass="21506">MYHYSSNQQNYQNTDDNGLAFIDADHVKFPTHSDGFISKENVSADENKVPPLVNKINKGQYHWDEEQHRLFLEGFEKYGKGKWIKIAQHVGTKTTTQVASHAQKHFIRIKESAKLSKIRKRRSIFYTTTTTNNSWDGNFHPLLYRDNIPSPPSPPPNIETESIVEQILQQLQQAQEALWNDNVILS</sequence>
<dbReference type="Proteomes" id="UP000002051">
    <property type="component" value="Unassembled WGS sequence"/>
</dbReference>
<evidence type="ECO:0000259" key="8">
    <source>
        <dbReference type="PROSITE" id="PS51294"/>
    </source>
</evidence>
<dbReference type="GO" id="GO:0005634">
    <property type="term" value="C:nucleus"/>
    <property type="evidence" value="ECO:0007669"/>
    <property type="project" value="UniProtKB-SubCell"/>
</dbReference>
<dbReference type="GO" id="GO:0009751">
    <property type="term" value="P:response to salicylic acid"/>
    <property type="evidence" value="ECO:0000318"/>
    <property type="project" value="GO_Central"/>
</dbReference>
<dbReference type="GO" id="GO:0009739">
    <property type="term" value="P:response to gibberellin"/>
    <property type="evidence" value="ECO:0000318"/>
    <property type="project" value="GO_Central"/>
</dbReference>
<dbReference type="Pfam" id="PF00249">
    <property type="entry name" value="Myb_DNA-binding"/>
    <property type="match status" value="1"/>
</dbReference>
<reference evidence="9 12" key="2">
    <citation type="journal article" date="2014" name="BMC Genomics">
        <title>An improved genome release (version Mt4.0) for the model legume Medicago truncatula.</title>
        <authorList>
            <person name="Tang H."/>
            <person name="Krishnakumar V."/>
            <person name="Bidwell S."/>
            <person name="Rosen B."/>
            <person name="Chan A."/>
            <person name="Zhou S."/>
            <person name="Gentzbittel L."/>
            <person name="Childs K.L."/>
            <person name="Yandell M."/>
            <person name="Gundlach H."/>
            <person name="Mayer K.F."/>
            <person name="Schwartz D.C."/>
            <person name="Town C.D."/>
        </authorList>
    </citation>
    <scope>GENOME REANNOTATION</scope>
    <source>
        <strain evidence="11 12">cv. Jemalong A17</strain>
    </source>
</reference>
<reference evidence="10" key="4">
    <citation type="journal article" date="2018" name="Nat. Plants">
        <title>Whole-genome landscape of Medicago truncatula symbiotic genes.</title>
        <authorList>
            <person name="Pecrix Y."/>
            <person name="Gamas P."/>
            <person name="Carrere S."/>
        </authorList>
    </citation>
    <scope>NUCLEOTIDE SEQUENCE</scope>
    <source>
        <tissue evidence="10">Leaves</tissue>
    </source>
</reference>
<dbReference type="GO" id="GO:0003677">
    <property type="term" value="F:DNA binding"/>
    <property type="evidence" value="ECO:0007669"/>
    <property type="project" value="UniProtKB-KW"/>
</dbReference>
<keyword evidence="4" id="KW-0804">Transcription</keyword>
<dbReference type="GO" id="GO:0006355">
    <property type="term" value="P:regulation of DNA-templated transcription"/>
    <property type="evidence" value="ECO:0007669"/>
    <property type="project" value="UniProtKB-ARBA"/>
</dbReference>
<dbReference type="SUPFAM" id="SSF46689">
    <property type="entry name" value="Homeodomain-like"/>
    <property type="match status" value="1"/>
</dbReference>